<evidence type="ECO:0000256" key="4">
    <source>
        <dbReference type="ARBA" id="ARBA00035297"/>
    </source>
</evidence>
<accession>A0A820MXT4</accession>
<dbReference type="PROSITE" id="PS50082">
    <property type="entry name" value="WD_REPEATS_2"/>
    <property type="match status" value="2"/>
</dbReference>
<comment type="similarity">
    <text evidence="1">Belongs to the WD repeat G protein beta family. Ribosomal protein RACK1 subfamily.</text>
</comment>
<evidence type="ECO:0000256" key="1">
    <source>
        <dbReference type="ARBA" id="ARBA00007253"/>
    </source>
</evidence>
<dbReference type="Proteomes" id="UP000663842">
    <property type="component" value="Unassembled WGS sequence"/>
</dbReference>
<evidence type="ECO:0000256" key="3">
    <source>
        <dbReference type="ARBA" id="ARBA00022737"/>
    </source>
</evidence>
<dbReference type="Pfam" id="PF00400">
    <property type="entry name" value="WD40"/>
    <property type="match status" value="3"/>
</dbReference>
<proteinExistence type="inferred from homology"/>
<dbReference type="InterPro" id="IPR045223">
    <property type="entry name" value="RACK1-like"/>
</dbReference>
<keyword evidence="2 5" id="KW-0853">WD repeat</keyword>
<keyword evidence="3" id="KW-0677">Repeat</keyword>
<dbReference type="InterPro" id="IPR015943">
    <property type="entry name" value="WD40/YVTN_repeat-like_dom_sf"/>
</dbReference>
<feature type="repeat" description="WD" evidence="5">
    <location>
        <begin position="1"/>
        <end position="25"/>
    </location>
</feature>
<dbReference type="InterPro" id="IPR001680">
    <property type="entry name" value="WD40_rpt"/>
</dbReference>
<dbReference type="SMART" id="SM00320">
    <property type="entry name" value="WD40"/>
    <property type="match status" value="3"/>
</dbReference>
<comment type="caution">
    <text evidence="6">The sequence shown here is derived from an EMBL/GenBank/DDBJ whole genome shotgun (WGS) entry which is preliminary data.</text>
</comment>
<dbReference type="InterPro" id="IPR019775">
    <property type="entry name" value="WD40_repeat_CS"/>
</dbReference>
<evidence type="ECO:0000256" key="2">
    <source>
        <dbReference type="ARBA" id="ARBA00022574"/>
    </source>
</evidence>
<dbReference type="FunFam" id="2.130.10.10:FF:000615">
    <property type="entry name" value="Receptor for activated C kinase 1"/>
    <property type="match status" value="1"/>
</dbReference>
<evidence type="ECO:0000256" key="5">
    <source>
        <dbReference type="PROSITE-ProRule" id="PRU00221"/>
    </source>
</evidence>
<evidence type="ECO:0000313" key="6">
    <source>
        <dbReference type="EMBL" id="CAF4381632.1"/>
    </source>
</evidence>
<name>A0A820MXT4_9BILA</name>
<dbReference type="PROSITE" id="PS00678">
    <property type="entry name" value="WD_REPEATS_1"/>
    <property type="match status" value="2"/>
</dbReference>
<dbReference type="Gene3D" id="2.130.10.10">
    <property type="entry name" value="YVTN repeat-like/Quinoprotein amine dehydrogenase"/>
    <property type="match status" value="1"/>
</dbReference>
<reference evidence="6" key="1">
    <citation type="submission" date="2021-02" db="EMBL/GenBank/DDBJ databases">
        <authorList>
            <person name="Nowell W R."/>
        </authorList>
    </citation>
    <scope>NUCLEOTIDE SEQUENCE</scope>
</reference>
<organism evidence="6 7">
    <name type="scientific">Rotaria magnacalcarata</name>
    <dbReference type="NCBI Taxonomy" id="392030"/>
    <lineage>
        <taxon>Eukaryota</taxon>
        <taxon>Metazoa</taxon>
        <taxon>Spiralia</taxon>
        <taxon>Gnathifera</taxon>
        <taxon>Rotifera</taxon>
        <taxon>Eurotatoria</taxon>
        <taxon>Bdelloidea</taxon>
        <taxon>Philodinida</taxon>
        <taxon>Philodinidae</taxon>
        <taxon>Rotaria</taxon>
    </lineage>
</organism>
<dbReference type="AlphaFoldDB" id="A0A820MXT4"/>
<evidence type="ECO:0000313" key="7">
    <source>
        <dbReference type="Proteomes" id="UP000663842"/>
    </source>
</evidence>
<dbReference type="GO" id="GO:0045182">
    <property type="term" value="F:translation regulator activity"/>
    <property type="evidence" value="ECO:0007669"/>
    <property type="project" value="InterPro"/>
</dbReference>
<gene>
    <name evidence="6" type="ORF">UXM345_LOCUS37456</name>
</gene>
<dbReference type="SUPFAM" id="SSF50978">
    <property type="entry name" value="WD40 repeat-like"/>
    <property type="match status" value="1"/>
</dbReference>
<dbReference type="InterPro" id="IPR036322">
    <property type="entry name" value="WD40_repeat_dom_sf"/>
</dbReference>
<dbReference type="PROSITE" id="PS50294">
    <property type="entry name" value="WD_REPEATS_REGION"/>
    <property type="match status" value="1"/>
</dbReference>
<feature type="repeat" description="WD" evidence="5">
    <location>
        <begin position="26"/>
        <end position="67"/>
    </location>
</feature>
<dbReference type="GO" id="GO:0043022">
    <property type="term" value="F:ribosome binding"/>
    <property type="evidence" value="ECO:0007669"/>
    <property type="project" value="InterPro"/>
</dbReference>
<protein>
    <recommendedName>
        <fullName evidence="4">Small ribosomal subunit protein RACK1</fullName>
    </recommendedName>
</protein>
<dbReference type="EMBL" id="CAJOBF010020397">
    <property type="protein sequence ID" value="CAF4381632.1"/>
    <property type="molecule type" value="Genomic_DNA"/>
</dbReference>
<dbReference type="PANTHER" id="PTHR19868">
    <property type="entry name" value="RECEPTOR FOR ACTIVATED PROTEIN KINASE C RACK1"/>
    <property type="match status" value="1"/>
</dbReference>
<feature type="non-terminal residue" evidence="6">
    <location>
        <position position="1"/>
    </location>
</feature>
<sequence length="143" mass="15772">PLIVSAGGDKLVKVWNLSNCKLRTNHHGHNSYLNTVTVSPDGSLCASGGRDGKAMLWDLNDGKHLYTLESGDIINSLCFSPNRYWLCAATGNSIKIWDLETKTVADEVKSEKQCTSLAWSADGQTLFAGFTDNQIRVFEVQHR</sequence>